<comment type="subunit">
    <text evidence="6">Interacts with the cytoplasmic NapA precursor.</text>
</comment>
<feature type="binding site" evidence="6">
    <location>
        <position position="34"/>
    </location>
    <ligand>
        <name>[4Fe-4S] cluster</name>
        <dbReference type="ChEBI" id="CHEBI:49883"/>
        <label>1</label>
    </ligand>
</feature>
<dbReference type="OrthoDB" id="9808559at2"/>
<dbReference type="InterPro" id="IPR050572">
    <property type="entry name" value="Fe-S_Ferredoxin"/>
</dbReference>
<evidence type="ECO:0000256" key="1">
    <source>
        <dbReference type="ARBA" id="ARBA00022485"/>
    </source>
</evidence>
<evidence type="ECO:0000256" key="4">
    <source>
        <dbReference type="ARBA" id="ARBA00023004"/>
    </source>
</evidence>
<feature type="binding site" evidence="6">
    <location>
        <position position="71"/>
    </location>
    <ligand>
        <name>[4Fe-4S] cluster</name>
        <dbReference type="ChEBI" id="CHEBI:49883"/>
        <label>2</label>
    </ligand>
</feature>
<accession>A0A2T3QQG5</accession>
<evidence type="ECO:0000256" key="6">
    <source>
        <dbReference type="HAMAP-Rule" id="MF_02201"/>
    </source>
</evidence>
<dbReference type="NCBIfam" id="TIGR00402">
    <property type="entry name" value="napF"/>
    <property type="match status" value="1"/>
</dbReference>
<evidence type="ECO:0000313" key="8">
    <source>
        <dbReference type="Proteomes" id="UP000251647"/>
    </source>
</evidence>
<dbReference type="AlphaFoldDB" id="A0A2T3QQG5"/>
<comment type="subcellular location">
    <subcellularLocation>
        <location evidence="6">Cytoplasm</location>
    </subcellularLocation>
</comment>
<gene>
    <name evidence="6" type="primary">napF</name>
    <name evidence="7" type="ORF">NCTC11647_00605</name>
</gene>
<dbReference type="Gene3D" id="3.30.70.20">
    <property type="match status" value="2"/>
</dbReference>
<dbReference type="CDD" id="cd10564">
    <property type="entry name" value="NapF_like"/>
    <property type="match status" value="1"/>
</dbReference>
<feature type="binding site" evidence="6">
    <location>
        <position position="37"/>
    </location>
    <ligand>
        <name>[4Fe-4S] cluster</name>
        <dbReference type="ChEBI" id="CHEBI:49883"/>
        <label>1</label>
    </ligand>
</feature>
<keyword evidence="2 6" id="KW-0479">Metal-binding</keyword>
<evidence type="ECO:0000256" key="5">
    <source>
        <dbReference type="ARBA" id="ARBA00023014"/>
    </source>
</evidence>
<feature type="binding site" evidence="6">
    <location>
        <position position="44"/>
    </location>
    <ligand>
        <name>[4Fe-4S] cluster</name>
        <dbReference type="ChEBI" id="CHEBI:49883"/>
        <label>1</label>
    </ligand>
</feature>
<feature type="binding site" evidence="6">
    <location>
        <position position="150"/>
    </location>
    <ligand>
        <name>[4Fe-4S] cluster</name>
        <dbReference type="ChEBI" id="CHEBI:49883"/>
        <label>3</label>
    </ligand>
</feature>
<organism evidence="7 8">
    <name type="scientific">Photobacterium damselae</name>
    <dbReference type="NCBI Taxonomy" id="38293"/>
    <lineage>
        <taxon>Bacteria</taxon>
        <taxon>Pseudomonadati</taxon>
        <taxon>Pseudomonadota</taxon>
        <taxon>Gammaproteobacteria</taxon>
        <taxon>Vibrionales</taxon>
        <taxon>Vibrionaceae</taxon>
        <taxon>Photobacterium</taxon>
    </lineage>
</organism>
<comment type="cofactor">
    <cofactor evidence="6">
        <name>[4Fe-4S] cluster</name>
        <dbReference type="ChEBI" id="CHEBI:49883"/>
    </cofactor>
</comment>
<evidence type="ECO:0000313" key="7">
    <source>
        <dbReference type="EMBL" id="SPY27550.1"/>
    </source>
</evidence>
<comment type="similarity">
    <text evidence="6">Belongs to the NapF family.</text>
</comment>
<feature type="binding site" evidence="6">
    <location>
        <position position="146"/>
    </location>
    <ligand>
        <name>[4Fe-4S] cluster</name>
        <dbReference type="ChEBI" id="CHEBI:49883"/>
        <label>3</label>
    </ligand>
</feature>
<keyword evidence="5 6" id="KW-0411">Iron-sulfur</keyword>
<dbReference type="GO" id="GO:0046872">
    <property type="term" value="F:metal ion binding"/>
    <property type="evidence" value="ECO:0007669"/>
    <property type="project" value="UniProtKB-KW"/>
</dbReference>
<dbReference type="SUPFAM" id="SSF54862">
    <property type="entry name" value="4Fe-4S ferredoxins"/>
    <property type="match status" value="1"/>
</dbReference>
<dbReference type="HAMAP" id="MF_02201">
    <property type="entry name" value="NapF"/>
    <property type="match status" value="1"/>
</dbReference>
<feature type="binding site" evidence="6">
    <location>
        <position position="40"/>
    </location>
    <ligand>
        <name>[4Fe-4S] cluster</name>
        <dbReference type="ChEBI" id="CHEBI:49883"/>
        <label>1</label>
    </ligand>
</feature>
<evidence type="ECO:0000256" key="3">
    <source>
        <dbReference type="ARBA" id="ARBA00022737"/>
    </source>
</evidence>
<sequence>MFDKSRRNLFSRRQAREWARLPWSIAEAEFVDRCTRCKKCITACETQIIAVGDGGFPEVNFQQGEGECTFCYQCADACPESLFLEQKQSPWHNRIDIQNNCIALQNVECRSCGDMCETQAISFQLQVGSCAVPQLDTDKCTGCGACLSTCPVSAITLTAHQSKE</sequence>
<reference evidence="7 8" key="1">
    <citation type="submission" date="2018-06" db="EMBL/GenBank/DDBJ databases">
        <authorList>
            <consortium name="Pathogen Informatics"/>
            <person name="Doyle S."/>
        </authorList>
    </citation>
    <scope>NUCLEOTIDE SEQUENCE [LARGE SCALE GENOMIC DNA]</scope>
    <source>
        <strain evidence="7 8">NCTC11647</strain>
    </source>
</reference>
<comment type="function">
    <text evidence="6">Could be involved in the maturation of NapA, the catalytic subunit of the periplasmic nitrate reductase, before its export into the periplasm.</text>
</comment>
<dbReference type="EMBL" id="UATL01000001">
    <property type="protein sequence ID" value="SPY27550.1"/>
    <property type="molecule type" value="Genomic_DNA"/>
</dbReference>
<keyword evidence="6" id="KW-0963">Cytoplasm</keyword>
<feature type="binding site" evidence="6">
    <location>
        <position position="143"/>
    </location>
    <ligand>
        <name>[4Fe-4S] cluster</name>
        <dbReference type="ChEBI" id="CHEBI:49883"/>
        <label>3</label>
    </ligand>
</feature>
<dbReference type="PROSITE" id="PS51379">
    <property type="entry name" value="4FE4S_FER_2"/>
    <property type="match status" value="3"/>
</dbReference>
<keyword evidence="3 6" id="KW-0677">Repeat</keyword>
<dbReference type="PANTHER" id="PTHR43687:SF1">
    <property type="entry name" value="FERREDOXIN III"/>
    <property type="match status" value="1"/>
</dbReference>
<proteinExistence type="inferred from homology"/>
<feature type="binding site" evidence="6">
    <location>
        <position position="78"/>
    </location>
    <ligand>
        <name>[4Fe-4S] cluster</name>
        <dbReference type="ChEBI" id="CHEBI:49883"/>
        <label>2</label>
    </ligand>
</feature>
<dbReference type="PANTHER" id="PTHR43687">
    <property type="entry name" value="ADENYLYLSULFATE REDUCTASE, BETA SUBUNIT"/>
    <property type="match status" value="1"/>
</dbReference>
<dbReference type="Pfam" id="PF13187">
    <property type="entry name" value="Fer4_9"/>
    <property type="match status" value="1"/>
</dbReference>
<dbReference type="GO" id="GO:0051539">
    <property type="term" value="F:4 iron, 4 sulfur cluster binding"/>
    <property type="evidence" value="ECO:0007669"/>
    <property type="project" value="UniProtKB-UniRule"/>
</dbReference>
<dbReference type="RefSeq" id="WP_036764274.1">
    <property type="nucleotide sequence ID" value="NZ_JBICMR010000042.1"/>
</dbReference>
<name>A0A2T3QQG5_PHODM</name>
<dbReference type="InterPro" id="IPR017900">
    <property type="entry name" value="4Fe4S_Fe_S_CS"/>
</dbReference>
<dbReference type="InterPro" id="IPR004496">
    <property type="entry name" value="NapF"/>
</dbReference>
<dbReference type="PROSITE" id="PS00198">
    <property type="entry name" value="4FE4S_FER_1"/>
    <property type="match status" value="3"/>
</dbReference>
<feature type="binding site" evidence="6">
    <location>
        <position position="68"/>
    </location>
    <ligand>
        <name>[4Fe-4S] cluster</name>
        <dbReference type="ChEBI" id="CHEBI:49883"/>
        <label>2</label>
    </ligand>
</feature>
<evidence type="ECO:0000256" key="2">
    <source>
        <dbReference type="ARBA" id="ARBA00022723"/>
    </source>
</evidence>
<dbReference type="Proteomes" id="UP000251647">
    <property type="component" value="Unassembled WGS sequence"/>
</dbReference>
<feature type="binding site" evidence="6">
    <location>
        <position position="74"/>
    </location>
    <ligand>
        <name>[4Fe-4S] cluster</name>
        <dbReference type="ChEBI" id="CHEBI:49883"/>
        <label>2</label>
    </ligand>
</feature>
<dbReference type="GO" id="GO:0005737">
    <property type="term" value="C:cytoplasm"/>
    <property type="evidence" value="ECO:0007669"/>
    <property type="project" value="UniProtKB-SubCell"/>
</dbReference>
<keyword evidence="1 6" id="KW-0004">4Fe-4S</keyword>
<protein>
    <recommendedName>
        <fullName evidence="6">Ferredoxin-type protein NapF</fullName>
    </recommendedName>
</protein>
<dbReference type="InterPro" id="IPR017896">
    <property type="entry name" value="4Fe4S_Fe-S-bd"/>
</dbReference>
<keyword evidence="4 6" id="KW-0408">Iron</keyword>
<feature type="binding site" evidence="6">
    <location>
        <position position="140"/>
    </location>
    <ligand>
        <name>[4Fe-4S] cluster</name>
        <dbReference type="ChEBI" id="CHEBI:49883"/>
        <label>3</label>
    </ligand>
</feature>
<dbReference type="Pfam" id="PF00037">
    <property type="entry name" value="Fer4"/>
    <property type="match status" value="1"/>
</dbReference>